<proteinExistence type="predicted"/>
<reference evidence="2 3" key="1">
    <citation type="submission" date="2016-03" db="EMBL/GenBank/DDBJ databases">
        <authorList>
            <person name="Ploux O."/>
        </authorList>
    </citation>
    <scope>NUCLEOTIDE SEQUENCE [LARGE SCALE GENOMIC DNA]</scope>
    <source>
        <strain evidence="2 3">UAMH 11012</strain>
    </source>
</reference>
<keyword evidence="1" id="KW-0812">Transmembrane</keyword>
<sequence length="268" mass="31194">MWRARQLLRNDQAVRKPIAVPRLSIGSQTRLPLSILQRSENKHGHGFPNTSLQLLQLRRNFSVHPRLHEQSAKPYFSVSQGEKKPRFRRTEMVLKFLWRAFIVYWVFNITVLAFPFPERLKYRWHKLRRGTDFADFANASPFMMAIKKEPDIVFIDYTKATNFVVISREDNSSSRDDVRLPGGRGGPGDPYERLWKRGPWGVEVENPKGEKKFYAALPTRVEDQPGDLRIEVRKGSYDVIGKYVLGLRDGDWVMVTGPRREKKSEVPV</sequence>
<organism evidence="2 3">
    <name type="scientific">Phialocephala subalpina</name>
    <dbReference type="NCBI Taxonomy" id="576137"/>
    <lineage>
        <taxon>Eukaryota</taxon>
        <taxon>Fungi</taxon>
        <taxon>Dikarya</taxon>
        <taxon>Ascomycota</taxon>
        <taxon>Pezizomycotina</taxon>
        <taxon>Leotiomycetes</taxon>
        <taxon>Helotiales</taxon>
        <taxon>Mollisiaceae</taxon>
        <taxon>Phialocephala</taxon>
        <taxon>Phialocephala fortinii species complex</taxon>
    </lineage>
</organism>
<dbReference type="AlphaFoldDB" id="A0A1L7XHX1"/>
<accession>A0A1L7XHX1</accession>
<name>A0A1L7XHX1_9HELO</name>
<keyword evidence="1" id="KW-0472">Membrane</keyword>
<protein>
    <submittedName>
        <fullName evidence="2">Uncharacterized protein</fullName>
    </submittedName>
</protein>
<dbReference type="EMBL" id="FJOG01000027">
    <property type="protein sequence ID" value="CZR64640.1"/>
    <property type="molecule type" value="Genomic_DNA"/>
</dbReference>
<evidence type="ECO:0000313" key="3">
    <source>
        <dbReference type="Proteomes" id="UP000184330"/>
    </source>
</evidence>
<keyword evidence="1" id="KW-1133">Transmembrane helix</keyword>
<evidence type="ECO:0000256" key="1">
    <source>
        <dbReference type="SAM" id="Phobius"/>
    </source>
</evidence>
<gene>
    <name evidence="2" type="ORF">PAC_14538</name>
</gene>
<dbReference type="Proteomes" id="UP000184330">
    <property type="component" value="Unassembled WGS sequence"/>
</dbReference>
<feature type="transmembrane region" description="Helical" evidence="1">
    <location>
        <begin position="96"/>
        <end position="116"/>
    </location>
</feature>
<evidence type="ECO:0000313" key="2">
    <source>
        <dbReference type="EMBL" id="CZR64640.1"/>
    </source>
</evidence>
<dbReference type="OrthoDB" id="10425388at2759"/>
<keyword evidence="3" id="KW-1185">Reference proteome</keyword>